<name>A0A9N7YIE7_PLEPL</name>
<feature type="compositionally biased region" description="Low complexity" evidence="1">
    <location>
        <begin position="167"/>
        <end position="179"/>
    </location>
</feature>
<sequence>MAACGLTASWPACVQDTAAVTGATGHRAAPPLAPLSVEVRINPRPAQRSDGVSSAEVKEIVLRDLISFQQQWGALLRGCEEVRDLRSLFNKRRVTRTRRRRGRDTPAQDLQTLVSAAERMGGDAEIKRRIDKRQYAHQDGVNAKVVSVGFDPPSSPRSLTGYYWGDHSPSQSHSSLPVSAGLDGLPRYRKWSQEHGEVKQTKLERKPQEENGGFSLMEEEDPVARQESEEDTVPPRTPLGVTDPLLKTSALEK</sequence>
<evidence type="ECO:0000313" key="2">
    <source>
        <dbReference type="EMBL" id="CAB1432630.1"/>
    </source>
</evidence>
<accession>A0A9N7YIE7</accession>
<comment type="caution">
    <text evidence="2">The sequence shown here is derived from an EMBL/GenBank/DDBJ whole genome shotgun (WGS) entry which is preliminary data.</text>
</comment>
<feature type="compositionally biased region" description="Basic and acidic residues" evidence="1">
    <location>
        <begin position="191"/>
        <end position="209"/>
    </location>
</feature>
<keyword evidence="3" id="KW-1185">Reference proteome</keyword>
<gene>
    <name evidence="2" type="ORF">PLEPLA_LOCUS20713</name>
</gene>
<evidence type="ECO:0000313" key="3">
    <source>
        <dbReference type="Proteomes" id="UP001153269"/>
    </source>
</evidence>
<dbReference type="EMBL" id="CADEAL010001458">
    <property type="protein sequence ID" value="CAB1432630.1"/>
    <property type="molecule type" value="Genomic_DNA"/>
</dbReference>
<evidence type="ECO:0000256" key="1">
    <source>
        <dbReference type="SAM" id="MobiDB-lite"/>
    </source>
</evidence>
<feature type="region of interest" description="Disordered" evidence="1">
    <location>
        <begin position="161"/>
        <end position="253"/>
    </location>
</feature>
<protein>
    <submittedName>
        <fullName evidence="2">Uncharacterized protein</fullName>
    </submittedName>
</protein>
<proteinExistence type="predicted"/>
<organism evidence="2 3">
    <name type="scientific">Pleuronectes platessa</name>
    <name type="common">European plaice</name>
    <dbReference type="NCBI Taxonomy" id="8262"/>
    <lineage>
        <taxon>Eukaryota</taxon>
        <taxon>Metazoa</taxon>
        <taxon>Chordata</taxon>
        <taxon>Craniata</taxon>
        <taxon>Vertebrata</taxon>
        <taxon>Euteleostomi</taxon>
        <taxon>Actinopterygii</taxon>
        <taxon>Neopterygii</taxon>
        <taxon>Teleostei</taxon>
        <taxon>Neoteleostei</taxon>
        <taxon>Acanthomorphata</taxon>
        <taxon>Carangaria</taxon>
        <taxon>Pleuronectiformes</taxon>
        <taxon>Pleuronectoidei</taxon>
        <taxon>Pleuronectidae</taxon>
        <taxon>Pleuronectes</taxon>
    </lineage>
</organism>
<dbReference type="AlphaFoldDB" id="A0A9N7YIE7"/>
<reference evidence="2" key="1">
    <citation type="submission" date="2020-03" db="EMBL/GenBank/DDBJ databases">
        <authorList>
            <person name="Weist P."/>
        </authorList>
    </citation>
    <scope>NUCLEOTIDE SEQUENCE</scope>
</reference>
<dbReference type="Proteomes" id="UP001153269">
    <property type="component" value="Unassembled WGS sequence"/>
</dbReference>